<reference evidence="2" key="3">
    <citation type="submission" date="2025-09" db="UniProtKB">
        <authorList>
            <consortium name="Ensembl"/>
        </authorList>
    </citation>
    <scope>IDENTIFICATION</scope>
</reference>
<evidence type="ECO:0000313" key="3">
    <source>
        <dbReference type="Proteomes" id="UP000028761"/>
    </source>
</evidence>
<sequence>MIISLAHSNNLTFSFPVWMPFIIFSYLIALARTSSTILNRSGENDYLCLVPVLRRNAINFFPFSIILAVGLLYMAFIILRWSLVLLPRLECSDAVLACCNFHLPGSSDSHASAFQIAGITDVPHHTQLFFVFLVETGFRHVGQVGLELLPSSDLTSSASESAGITSMNPHTQLGVFIFL</sequence>
<dbReference type="PANTHER" id="PTHR12138:SF135">
    <property type="entry name" value="SAM DOMAIN-CONTAINING PROTEIN"/>
    <property type="match status" value="1"/>
</dbReference>
<evidence type="ECO:0000256" key="1">
    <source>
        <dbReference type="SAM" id="Phobius"/>
    </source>
</evidence>
<dbReference type="PANTHER" id="PTHR12138">
    <property type="entry name" value="PRIMATE-EXPANDED PROTEIN FAMILY"/>
    <property type="match status" value="1"/>
</dbReference>
<organism evidence="2 3">
    <name type="scientific">Papio anubis</name>
    <name type="common">Olive baboon</name>
    <dbReference type="NCBI Taxonomy" id="9555"/>
    <lineage>
        <taxon>Eukaryota</taxon>
        <taxon>Metazoa</taxon>
        <taxon>Chordata</taxon>
        <taxon>Craniata</taxon>
        <taxon>Vertebrata</taxon>
        <taxon>Euteleostomi</taxon>
        <taxon>Mammalia</taxon>
        <taxon>Eutheria</taxon>
        <taxon>Euarchontoglires</taxon>
        <taxon>Primates</taxon>
        <taxon>Haplorrhini</taxon>
        <taxon>Catarrhini</taxon>
        <taxon>Cercopithecidae</taxon>
        <taxon>Cercopithecinae</taxon>
        <taxon>Papio</taxon>
    </lineage>
</organism>
<keyword evidence="3" id="KW-1185">Reference proteome</keyword>
<keyword evidence="1" id="KW-0812">Transmembrane</keyword>
<dbReference type="PRINTS" id="PR02045">
    <property type="entry name" value="F138DOMAIN"/>
</dbReference>
<proteinExistence type="predicted"/>
<feature type="transmembrane region" description="Helical" evidence="1">
    <location>
        <begin position="12"/>
        <end position="31"/>
    </location>
</feature>
<keyword evidence="1" id="KW-0472">Membrane</keyword>
<accession>A0A8I5NN55</accession>
<dbReference type="Proteomes" id="UP000028761">
    <property type="component" value="Chromosome 8"/>
</dbReference>
<name>A0A8I5NN55_PAPAN</name>
<reference evidence="2" key="2">
    <citation type="submission" date="2025-08" db="UniProtKB">
        <authorList>
            <consortium name="Ensembl"/>
        </authorList>
    </citation>
    <scope>IDENTIFICATION</scope>
</reference>
<reference evidence="2 3" key="1">
    <citation type="submission" date="2012-03" db="EMBL/GenBank/DDBJ databases">
        <title>Whole Genome Assembly of Papio anubis.</title>
        <authorList>
            <person name="Liu Y.L."/>
            <person name="Abraham K.A."/>
            <person name="Akbar H.A."/>
            <person name="Ali S.A."/>
            <person name="Anosike U.A."/>
            <person name="Aqrawi P.A."/>
            <person name="Arias F.A."/>
            <person name="Attaway T.A."/>
            <person name="Awwad R.A."/>
            <person name="Babu C.B."/>
            <person name="Bandaranaike D.B."/>
            <person name="Battles P.B."/>
            <person name="Bell A.B."/>
            <person name="Beltran B.B."/>
            <person name="Berhane-Mersha D.B."/>
            <person name="Bess C.B."/>
            <person name="Bickham C.B."/>
            <person name="Bolden T.B."/>
            <person name="Carter K.C."/>
            <person name="Chau D.C."/>
            <person name="Chavez A.C."/>
            <person name="Clerc-Blankenburg K.C."/>
            <person name="Coyle M.C."/>
            <person name="Dao M.D."/>
            <person name="Davila M.L.D."/>
            <person name="Davy-Carroll L.D."/>
            <person name="Denson S.D."/>
            <person name="Dinh H.D."/>
            <person name="Fernandez S.F."/>
            <person name="Fernando P.F."/>
            <person name="Forbes L.F."/>
            <person name="Francis C.F."/>
            <person name="Francisco L.F."/>
            <person name="Fu Q.F."/>
            <person name="Garcia-Iii R.G."/>
            <person name="Garrett T.G."/>
            <person name="Gross S.G."/>
            <person name="Gubbala S.G."/>
            <person name="Hirani K.H."/>
            <person name="Hogues M.H."/>
            <person name="Hollins B.H."/>
            <person name="Jackson L.J."/>
            <person name="Javaid M.J."/>
            <person name="Jhangiani S.J."/>
            <person name="Johnson A.J."/>
            <person name="Johnson B.J."/>
            <person name="Jones J.J."/>
            <person name="Joshi V.J."/>
            <person name="Kalu J.K."/>
            <person name="Khan N.K."/>
            <person name="Korchina V.K."/>
            <person name="Kovar C.K."/>
            <person name="Lago L.L."/>
            <person name="Lara F.L."/>
            <person name="Le T.-K.L."/>
            <person name="Lee S.L."/>
            <person name="Legall-Iii F.L."/>
            <person name="Lemon S.L."/>
            <person name="Liu J.L."/>
            <person name="Liu Y.-S.L."/>
            <person name="Liyanage D.L."/>
            <person name="Lopez J.L."/>
            <person name="Lorensuhewa L.L."/>
            <person name="Mata R.M."/>
            <person name="Mathew T.M."/>
            <person name="Mercado C.M."/>
            <person name="Mercado I.M."/>
            <person name="Morales K.M."/>
            <person name="Morgan M.M."/>
            <person name="Munidasa M.M."/>
            <person name="Ngo D.N."/>
            <person name="Nguyen L.N."/>
            <person name="Nguyen T.N."/>
            <person name="Nguyen N.N."/>
            <person name="Obregon M.O."/>
            <person name="Okwuonu G.O."/>
            <person name="Ongeri F.O."/>
            <person name="Onwere C.O."/>
            <person name="Osifeso I.O."/>
            <person name="Parra A.P."/>
            <person name="Patil S.P."/>
            <person name="Perez A.P."/>
            <person name="Perez Y.P."/>
            <person name="Pham C.P."/>
            <person name="Pu L.-L.P."/>
            <person name="Puazo M.P."/>
            <person name="Quiroz J.Q."/>
            <person name="Rouhana J.R."/>
            <person name="Ruiz M.R."/>
            <person name="Ruiz S.-J.R."/>
            <person name="Saada N.S."/>
            <person name="Santibanez J.S."/>
            <person name="Scheel M.S."/>
            <person name="Schneider B.S."/>
            <person name="Simmons D.S."/>
            <person name="Sisson I.S."/>
            <person name="Tang L.-Y.T."/>
            <person name="Thornton R.T."/>
            <person name="Tisius J.T."/>
            <person name="Toledanes G.T."/>
            <person name="Trejos Z.T."/>
            <person name="Usmani K.U."/>
            <person name="Varghese R.V."/>
            <person name="Vattathil S.V."/>
            <person name="Vee V.V."/>
            <person name="Walker D.W."/>
            <person name="Weissenberger G.W."/>
            <person name="White C.W."/>
            <person name="Williams A.W."/>
            <person name="Woodworth J.W."/>
            <person name="Wright R.W."/>
            <person name="Zhu Y.Z."/>
            <person name="Han Y.H."/>
            <person name="Newsham I.N."/>
            <person name="Nazareth L.N."/>
            <person name="Worley K.W."/>
            <person name="Muzny D.M."/>
            <person name="Rogers J.R."/>
            <person name="Gibbs R.G."/>
        </authorList>
    </citation>
    <scope>NUCLEOTIDE SEQUENCE [LARGE SCALE GENOMIC DNA]</scope>
</reference>
<feature type="transmembrane region" description="Helical" evidence="1">
    <location>
        <begin position="60"/>
        <end position="79"/>
    </location>
</feature>
<protein>
    <submittedName>
        <fullName evidence="2">Uncharacterized protein</fullName>
    </submittedName>
</protein>
<keyword evidence="1" id="KW-1133">Transmembrane helix</keyword>
<dbReference type="AlphaFoldDB" id="A0A8I5NN55"/>
<dbReference type="Ensembl" id="ENSPANT00000079478.1">
    <property type="protein sequence ID" value="ENSPANP00000059928.1"/>
    <property type="gene ID" value="ENSPANG00000040476.1"/>
</dbReference>
<dbReference type="GeneTree" id="ENSGT01120000271815"/>
<evidence type="ECO:0000313" key="2">
    <source>
        <dbReference type="Ensembl" id="ENSPANP00000059928.1"/>
    </source>
</evidence>